<protein>
    <submittedName>
        <fullName evidence="1">Asparaginase</fullName>
    </submittedName>
</protein>
<sequence length="339" mass="36478">MPSHHAEILVEVTRGGMVESLHRGHIAVVDFNGKRIASAGNPDYYTFARSAAKLLQFVPLLESGGIERFDLTEEEIALCCASHNGEPQHVEAALGLLHKLGLGEGDLDCGKQDPYYKPAAERLSACGCSPSQLHNNCSGKHAGMLALARLLDAPTESYIAREHPVQRRMLSAVADLCGVEADSITLGTDGCGVPVFAVPVSALAYAYAGIGRPDRLAPERAEACRRITQAIRRHPFYVAGTDRFDTRLVEVTRGRIIGKMGAEGIFAASIPEEALGLALKIEDGAERASYPAAAEALRQLGLLSSSETQQLQSFLTPPVLNRRGDRVGELRPVFQLTRS</sequence>
<dbReference type="Proteomes" id="UP001527882">
    <property type="component" value="Unassembled WGS sequence"/>
</dbReference>
<dbReference type="PANTHER" id="PTHR42110">
    <property type="entry name" value="L-ASPARAGINASE, PUTATIVE (AFU_ORTHOLOGUE AFUA_3G11890)-RELATED"/>
    <property type="match status" value="1"/>
</dbReference>
<comment type="caution">
    <text evidence="1">The sequence shown here is derived from an EMBL/GenBank/DDBJ whole genome shotgun (WGS) entry which is preliminary data.</text>
</comment>
<dbReference type="InterPro" id="IPR010349">
    <property type="entry name" value="Asparaginase_II"/>
</dbReference>
<dbReference type="Pfam" id="PF06089">
    <property type="entry name" value="Asparaginase_II"/>
    <property type="match status" value="1"/>
</dbReference>
<name>A0ABT4Q3Y1_9BACL</name>
<dbReference type="PANTHER" id="PTHR42110:SF1">
    <property type="entry name" value="L-ASPARAGINASE, PUTATIVE (AFU_ORTHOLOGUE AFUA_3G11890)-RELATED"/>
    <property type="match status" value="1"/>
</dbReference>
<dbReference type="EMBL" id="JAQAGZ010000001">
    <property type="protein sequence ID" value="MCZ8511405.1"/>
    <property type="molecule type" value="Genomic_DNA"/>
</dbReference>
<reference evidence="1 2" key="1">
    <citation type="submission" date="2022-12" db="EMBL/GenBank/DDBJ databases">
        <title>Draft genome sequence of Paenibacillus sp. dW9.</title>
        <authorList>
            <person name="Choi E.-W."/>
            <person name="Kim D.-U."/>
        </authorList>
    </citation>
    <scope>NUCLEOTIDE SEQUENCE [LARGE SCALE GENOMIC DNA]</scope>
    <source>
        <strain evidence="2">dW9</strain>
    </source>
</reference>
<gene>
    <name evidence="1" type="ORF">O9H85_02910</name>
</gene>
<organism evidence="1 2">
    <name type="scientific">Paenibacillus gyeongsangnamensis</name>
    <dbReference type="NCBI Taxonomy" id="3388067"/>
    <lineage>
        <taxon>Bacteria</taxon>
        <taxon>Bacillati</taxon>
        <taxon>Bacillota</taxon>
        <taxon>Bacilli</taxon>
        <taxon>Bacillales</taxon>
        <taxon>Paenibacillaceae</taxon>
        <taxon>Paenibacillus</taxon>
    </lineage>
</organism>
<accession>A0ABT4Q3Y1</accession>
<proteinExistence type="predicted"/>
<evidence type="ECO:0000313" key="1">
    <source>
        <dbReference type="EMBL" id="MCZ8511405.1"/>
    </source>
</evidence>
<evidence type="ECO:0000313" key="2">
    <source>
        <dbReference type="Proteomes" id="UP001527882"/>
    </source>
</evidence>
<dbReference type="RefSeq" id="WP_269879758.1">
    <property type="nucleotide sequence ID" value="NZ_JAQAGZ010000001.1"/>
</dbReference>
<keyword evidence="2" id="KW-1185">Reference proteome</keyword>